<keyword evidence="11" id="KW-1185">Reference proteome</keyword>
<evidence type="ECO:0000256" key="9">
    <source>
        <dbReference type="SAM" id="Phobius"/>
    </source>
</evidence>
<dbReference type="Proteomes" id="UP000636479">
    <property type="component" value="Unassembled WGS sequence"/>
</dbReference>
<keyword evidence="3" id="KW-0337">GPI-anchor biosynthesis</keyword>
<feature type="transmembrane region" description="Helical" evidence="9">
    <location>
        <begin position="138"/>
        <end position="160"/>
    </location>
</feature>
<evidence type="ECO:0000256" key="5">
    <source>
        <dbReference type="ARBA" id="ARBA00022824"/>
    </source>
</evidence>
<reference evidence="10" key="1">
    <citation type="submission" date="2020-05" db="EMBL/GenBank/DDBJ databases">
        <title>Mycena genomes resolve the evolution of fungal bioluminescence.</title>
        <authorList>
            <person name="Tsai I.J."/>
        </authorList>
    </citation>
    <scope>NUCLEOTIDE SEQUENCE</scope>
    <source>
        <strain evidence="10">171206Taipei</strain>
    </source>
</reference>
<comment type="pathway">
    <text evidence="2">Glycolipid biosynthesis; glycosylphosphatidylinositol-anchor biosynthesis.</text>
</comment>
<keyword evidence="5" id="KW-0256">Endoplasmic reticulum</keyword>
<sequence length="296" mass="32099">MPRTTPSRPDARLATSPPIPPNPSHFPFASYTAAVGVHTTLHAFSALFLPRTPGVIELISPELDPNSFTSRDRPQAAFLEVLTRSPPATLACICLGAAVLQSWWGGWLRSWRIESILQGTGAERKVARARIDAKKIAALLDAWIATAVAAGIYFVALILLGAPTNSHLPQTFLFAVLLSILTTFVPSYTFGSPFSGTDSTVTRLTWIRLFSDLSCRSPVERAILYPSIGTIVGSWIGVIPIALDWDRPWQAWPLTPTTGAITGYIFASILALAASGVRFLADEHLRSLHAEKLKTT</sequence>
<name>A0A8H6S654_9AGAR</name>
<evidence type="ECO:0000256" key="1">
    <source>
        <dbReference type="ARBA" id="ARBA00004477"/>
    </source>
</evidence>
<dbReference type="EMBL" id="JACAZF010000011">
    <property type="protein sequence ID" value="KAF7293048.1"/>
    <property type="molecule type" value="Genomic_DNA"/>
</dbReference>
<keyword evidence="7 9" id="KW-0472">Membrane</keyword>
<dbReference type="OrthoDB" id="17366at2759"/>
<dbReference type="GeneID" id="59351066"/>
<comment type="subcellular location">
    <subcellularLocation>
        <location evidence="1">Endoplasmic reticulum membrane</location>
        <topology evidence="1">Multi-pass membrane protein</topology>
    </subcellularLocation>
</comment>
<feature type="transmembrane region" description="Helical" evidence="9">
    <location>
        <begin position="263"/>
        <end position="281"/>
    </location>
</feature>
<evidence type="ECO:0000256" key="2">
    <source>
        <dbReference type="ARBA" id="ARBA00004687"/>
    </source>
</evidence>
<comment type="caution">
    <text evidence="10">The sequence shown here is derived from an EMBL/GenBank/DDBJ whole genome shotgun (WGS) entry which is preliminary data.</text>
</comment>
<dbReference type="GO" id="GO:0005789">
    <property type="term" value="C:endoplasmic reticulum membrane"/>
    <property type="evidence" value="ECO:0007669"/>
    <property type="project" value="UniProtKB-SubCell"/>
</dbReference>
<gene>
    <name evidence="10" type="ORF">MIND_01204200</name>
</gene>
<dbReference type="UniPathway" id="UPA00196"/>
<evidence type="ECO:0000256" key="8">
    <source>
        <dbReference type="SAM" id="MobiDB-lite"/>
    </source>
</evidence>
<dbReference type="Pfam" id="PF06699">
    <property type="entry name" value="PIG-F"/>
    <property type="match status" value="1"/>
</dbReference>
<protein>
    <submittedName>
        <fullName evidence="10">Uncharacterized protein</fullName>
    </submittedName>
</protein>
<evidence type="ECO:0000256" key="4">
    <source>
        <dbReference type="ARBA" id="ARBA00022692"/>
    </source>
</evidence>
<organism evidence="10 11">
    <name type="scientific">Mycena indigotica</name>
    <dbReference type="NCBI Taxonomy" id="2126181"/>
    <lineage>
        <taxon>Eukaryota</taxon>
        <taxon>Fungi</taxon>
        <taxon>Dikarya</taxon>
        <taxon>Basidiomycota</taxon>
        <taxon>Agaricomycotina</taxon>
        <taxon>Agaricomycetes</taxon>
        <taxon>Agaricomycetidae</taxon>
        <taxon>Agaricales</taxon>
        <taxon>Marasmiineae</taxon>
        <taxon>Mycenaceae</taxon>
        <taxon>Mycena</taxon>
    </lineage>
</organism>
<evidence type="ECO:0000256" key="3">
    <source>
        <dbReference type="ARBA" id="ARBA00022502"/>
    </source>
</evidence>
<proteinExistence type="predicted"/>
<evidence type="ECO:0000313" key="10">
    <source>
        <dbReference type="EMBL" id="KAF7293048.1"/>
    </source>
</evidence>
<dbReference type="GO" id="GO:0006506">
    <property type="term" value="P:GPI anchor biosynthetic process"/>
    <property type="evidence" value="ECO:0007669"/>
    <property type="project" value="UniProtKB-UniPathway"/>
</dbReference>
<evidence type="ECO:0000256" key="7">
    <source>
        <dbReference type="ARBA" id="ARBA00023136"/>
    </source>
</evidence>
<accession>A0A8H6S654</accession>
<dbReference type="InterPro" id="IPR009580">
    <property type="entry name" value="GPI_biosynthesis_protein_Pig-F"/>
</dbReference>
<feature type="transmembrane region" description="Helical" evidence="9">
    <location>
        <begin position="172"/>
        <end position="190"/>
    </location>
</feature>
<keyword evidence="4 9" id="KW-0812">Transmembrane</keyword>
<keyword evidence="6 9" id="KW-1133">Transmembrane helix</keyword>
<feature type="region of interest" description="Disordered" evidence="8">
    <location>
        <begin position="1"/>
        <end position="21"/>
    </location>
</feature>
<feature type="transmembrane region" description="Helical" evidence="9">
    <location>
        <begin position="223"/>
        <end position="243"/>
    </location>
</feature>
<dbReference type="RefSeq" id="XP_037215476.1">
    <property type="nucleotide sequence ID" value="XM_037368550.1"/>
</dbReference>
<dbReference type="AlphaFoldDB" id="A0A8H6S654"/>
<evidence type="ECO:0000256" key="6">
    <source>
        <dbReference type="ARBA" id="ARBA00022989"/>
    </source>
</evidence>
<evidence type="ECO:0000313" key="11">
    <source>
        <dbReference type="Proteomes" id="UP000636479"/>
    </source>
</evidence>